<dbReference type="Proteomes" id="UP000046393">
    <property type="component" value="Unplaced"/>
</dbReference>
<evidence type="ECO:0000313" key="7">
    <source>
        <dbReference type="Proteomes" id="UP000046393"/>
    </source>
</evidence>
<keyword evidence="2" id="KW-0479">Metal-binding</keyword>
<dbReference type="InterPro" id="IPR050532">
    <property type="entry name" value="Globin-like_OT"/>
</dbReference>
<dbReference type="Gene3D" id="1.10.490.10">
    <property type="entry name" value="Globins"/>
    <property type="match status" value="1"/>
</dbReference>
<evidence type="ECO:0000256" key="2">
    <source>
        <dbReference type="ARBA" id="ARBA00022723"/>
    </source>
</evidence>
<dbReference type="PANTHER" id="PTHR46458">
    <property type="entry name" value="BLR2807 PROTEIN"/>
    <property type="match status" value="1"/>
</dbReference>
<reference evidence="8" key="1">
    <citation type="submission" date="2017-02" db="UniProtKB">
        <authorList>
            <consortium name="WormBaseParasite"/>
        </authorList>
    </citation>
    <scope>IDENTIFICATION</scope>
</reference>
<dbReference type="GO" id="GO:0019825">
    <property type="term" value="F:oxygen binding"/>
    <property type="evidence" value="ECO:0007669"/>
    <property type="project" value="InterPro"/>
</dbReference>
<dbReference type="GO" id="GO:0020037">
    <property type="term" value="F:heme binding"/>
    <property type="evidence" value="ECO:0007669"/>
    <property type="project" value="InterPro"/>
</dbReference>
<dbReference type="GO" id="GO:0005344">
    <property type="term" value="F:oxygen carrier activity"/>
    <property type="evidence" value="ECO:0007669"/>
    <property type="project" value="UniProtKB-KW"/>
</dbReference>
<dbReference type="InterPro" id="IPR000971">
    <property type="entry name" value="Globin"/>
</dbReference>
<comment type="similarity">
    <text evidence="4">Belongs to the globin family.</text>
</comment>
<feature type="region of interest" description="Disordered" evidence="5">
    <location>
        <begin position="1"/>
        <end position="29"/>
    </location>
</feature>
<name>A0A0N5AKY2_9BILA</name>
<feature type="domain" description="Globin" evidence="6">
    <location>
        <begin position="71"/>
        <end position="187"/>
    </location>
</feature>
<keyword evidence="4" id="KW-0813">Transport</keyword>
<dbReference type="SUPFAM" id="SSF46458">
    <property type="entry name" value="Globin-like"/>
    <property type="match status" value="1"/>
</dbReference>
<evidence type="ECO:0000256" key="1">
    <source>
        <dbReference type="ARBA" id="ARBA00022617"/>
    </source>
</evidence>
<dbReference type="AlphaFoldDB" id="A0A0N5AKY2"/>
<evidence type="ECO:0000313" key="8">
    <source>
        <dbReference type="WBParaSite" id="SMUV_0000517101-mRNA-1"/>
    </source>
</evidence>
<evidence type="ECO:0000256" key="3">
    <source>
        <dbReference type="ARBA" id="ARBA00023004"/>
    </source>
</evidence>
<organism evidence="7 8">
    <name type="scientific">Syphacia muris</name>
    <dbReference type="NCBI Taxonomy" id="451379"/>
    <lineage>
        <taxon>Eukaryota</taxon>
        <taxon>Metazoa</taxon>
        <taxon>Ecdysozoa</taxon>
        <taxon>Nematoda</taxon>
        <taxon>Chromadorea</taxon>
        <taxon>Rhabditida</taxon>
        <taxon>Spirurina</taxon>
        <taxon>Oxyuridomorpha</taxon>
        <taxon>Oxyuroidea</taxon>
        <taxon>Oxyuridae</taxon>
        <taxon>Syphacia</taxon>
    </lineage>
</organism>
<evidence type="ECO:0000259" key="6">
    <source>
        <dbReference type="Pfam" id="PF00042"/>
    </source>
</evidence>
<dbReference type="InterPro" id="IPR009050">
    <property type="entry name" value="Globin-like_sf"/>
</dbReference>
<protein>
    <submittedName>
        <fullName evidence="8">GLOBIN domain-containing protein</fullName>
    </submittedName>
</protein>
<dbReference type="InterPro" id="IPR012292">
    <property type="entry name" value="Globin/Proto"/>
</dbReference>
<sequence length="199" mass="22786">MGSGSSVATTAKEAPSVSRSKVAEEPKSTHEFDSRLPYSNFRDLFTLKNYWKVVRRSERESGKALVAKWVFRYLKANPDNKKLYERLKNINLATLDSTTVDPGFEKVSAAYLKVFDEVITAVEQKPADVSEACDRLKGVGKMHKAKVPSMDANDFQKLEEPFLSMINDVLQDRYNEKVESLFRKFFQFCLQYILEGYNS</sequence>
<keyword evidence="7" id="KW-1185">Reference proteome</keyword>
<keyword evidence="1 4" id="KW-0349">Heme</keyword>
<dbReference type="WBParaSite" id="SMUV_0000517101-mRNA-1">
    <property type="protein sequence ID" value="SMUV_0000517101-mRNA-1"/>
    <property type="gene ID" value="SMUV_0000517101"/>
</dbReference>
<dbReference type="PANTHER" id="PTHR46458:SF5">
    <property type="entry name" value="GLOBIN FAMILY PROFILE DOMAIN-CONTAINING PROTEIN"/>
    <property type="match status" value="1"/>
</dbReference>
<accession>A0A0N5AKY2</accession>
<dbReference type="GO" id="GO:0046872">
    <property type="term" value="F:metal ion binding"/>
    <property type="evidence" value="ECO:0007669"/>
    <property type="project" value="UniProtKB-KW"/>
</dbReference>
<proteinExistence type="inferred from homology"/>
<evidence type="ECO:0000256" key="4">
    <source>
        <dbReference type="RuleBase" id="RU000356"/>
    </source>
</evidence>
<dbReference type="Pfam" id="PF00042">
    <property type="entry name" value="Globin"/>
    <property type="match status" value="1"/>
</dbReference>
<evidence type="ECO:0000256" key="5">
    <source>
        <dbReference type="SAM" id="MobiDB-lite"/>
    </source>
</evidence>
<keyword evidence="4" id="KW-0561">Oxygen transport</keyword>
<keyword evidence="3" id="KW-0408">Iron</keyword>